<evidence type="ECO:0000256" key="3">
    <source>
        <dbReference type="ARBA" id="ARBA00008894"/>
    </source>
</evidence>
<keyword evidence="6" id="KW-0381">Hypersensitive response</keyword>
<protein>
    <submittedName>
        <fullName evidence="14">Disease resistance protein RPP13</fullName>
    </submittedName>
</protein>
<feature type="domain" description="Disease resistance protein winged helix" evidence="12">
    <location>
        <begin position="427"/>
        <end position="497"/>
    </location>
</feature>
<keyword evidence="7" id="KW-0677">Repeat</keyword>
<evidence type="ECO:0000259" key="12">
    <source>
        <dbReference type="Pfam" id="PF23559"/>
    </source>
</evidence>
<dbReference type="InterPro" id="IPR032675">
    <property type="entry name" value="LRR_dom_sf"/>
</dbReference>
<dbReference type="InterPro" id="IPR002182">
    <property type="entry name" value="NB-ARC"/>
</dbReference>
<dbReference type="GO" id="GO:0009626">
    <property type="term" value="P:plant-type hypersensitive response"/>
    <property type="evidence" value="ECO:0007669"/>
    <property type="project" value="UniProtKB-KW"/>
</dbReference>
<dbReference type="PANTHER" id="PTHR23155">
    <property type="entry name" value="DISEASE RESISTANCE PROTEIN RP"/>
    <property type="match status" value="1"/>
</dbReference>
<evidence type="ECO:0000259" key="11">
    <source>
        <dbReference type="Pfam" id="PF00931"/>
    </source>
</evidence>
<organism evidence="14">
    <name type="scientific">Sesamum calycinum</name>
    <dbReference type="NCBI Taxonomy" id="2727403"/>
    <lineage>
        <taxon>Eukaryota</taxon>
        <taxon>Viridiplantae</taxon>
        <taxon>Streptophyta</taxon>
        <taxon>Embryophyta</taxon>
        <taxon>Tracheophyta</taxon>
        <taxon>Spermatophyta</taxon>
        <taxon>Magnoliopsida</taxon>
        <taxon>eudicotyledons</taxon>
        <taxon>Gunneridae</taxon>
        <taxon>Pentapetalae</taxon>
        <taxon>asterids</taxon>
        <taxon>lamiids</taxon>
        <taxon>Lamiales</taxon>
        <taxon>Pedaliaceae</taxon>
        <taxon>Sesamum</taxon>
    </lineage>
</organism>
<dbReference type="Gene3D" id="1.10.10.10">
    <property type="entry name" value="Winged helix-like DNA-binding domain superfamily/Winged helix DNA-binding domain"/>
    <property type="match status" value="1"/>
</dbReference>
<dbReference type="GO" id="GO:0051607">
    <property type="term" value="P:defense response to virus"/>
    <property type="evidence" value="ECO:0007669"/>
    <property type="project" value="UniProtKB-ARBA"/>
</dbReference>
<dbReference type="Gene3D" id="3.80.10.10">
    <property type="entry name" value="Ribonuclease Inhibitor"/>
    <property type="match status" value="1"/>
</dbReference>
<evidence type="ECO:0000256" key="7">
    <source>
        <dbReference type="ARBA" id="ARBA00022737"/>
    </source>
</evidence>
<comment type="function">
    <text evidence="1">Confers resistance to late blight (Phytophthora infestans) races carrying the avirulence gene Avr1. Resistance proteins guard the plant against pathogens that contain an appropriate avirulence protein via an indirect interaction with this avirulence protein. That triggers a defense system including the hypersensitive response, which restricts the pathogen growth.</text>
</comment>
<evidence type="ECO:0000256" key="6">
    <source>
        <dbReference type="ARBA" id="ARBA00022667"/>
    </source>
</evidence>
<sequence length="859" mass="97264">MAAYAALVSLARTIHLILQNHHRSVLFHEFNQQIKHLLEQSTLLQAFLEDFPNGDDGLQARIRDMANEAEDVIEHFLSKEMQKSTARSRDVESTTFTELRQQYKFLKLYQKFQKVIEQIDTVAAKVMEITNNVNARRIKGMQLKTYSSSTAVVASSSGLAAAPSADDMVGFEDELMAIKTQLSGQSSSQLQVIPIYGMGGIGKTTLALNVYDDPLTVEHFDIRAWVTVSQDYSAREILSNLLLSMKIFNTGSDIERVEERVYKTLKGRKYVIVMDDVWSTKAWDAVKRMFPDDKNGSRIILTTRLLDVATYVCSSSYGPPHEMPFLDETQSWNLLKTKVFKQEDCPTKLERIGQIIARSCRGLPLAIVVVAGLLAVVSKTQASWENIAQNVNLAVTTADGNFTKILSLSYTYLPHHLRPCFLYLGSFPEDHELNASKLIKLWVAEGFLKPSGSKSSEEVAEEYLEDLVKRSLVLVTKKKTNGRIKSCRLHDLVRDLCIRKAEEEKFLVHVMDSYGVSEAKSTKYQRRLCISSNMICLTSVFELLHLKYLACRSLMNPPASLSNLQNLQTLLIVNLPKSNLRLPSEIWRMGQLRHLYSLSFDSLPVPKGTTAPLENLQTLSEVVDFECTQKMVEMIPNLKKLGVCYRNGGKGIEWSKYRLDNLVRLHQLEKLKLLVVNAPFCPQKINLTLPTTLKKLTLIRPLLPWKDMEIVGSLPNLEVLKLKNIAFFGPEWVTTEGQFPRLKFLLIDNSRLEHWITEGSHFPRLESLCLFGCSKLSGIPADIGEIPTLERIEVDHWNKSLAESAKRIQEEQQSCGNDTLQVRILSSGIHKSLLYLMAVSKYLQTTFPTESQGGWTRQP</sequence>
<dbReference type="InterPro" id="IPR038005">
    <property type="entry name" value="RX-like_CC"/>
</dbReference>
<dbReference type="GO" id="GO:0005524">
    <property type="term" value="F:ATP binding"/>
    <property type="evidence" value="ECO:0007669"/>
    <property type="project" value="UniProtKB-KW"/>
</dbReference>
<reference evidence="14" key="1">
    <citation type="submission" date="2020-06" db="EMBL/GenBank/DDBJ databases">
        <authorList>
            <person name="Li T."/>
            <person name="Hu X."/>
            <person name="Zhang T."/>
            <person name="Song X."/>
            <person name="Zhang H."/>
            <person name="Dai N."/>
            <person name="Sheng W."/>
            <person name="Hou X."/>
            <person name="Wei L."/>
        </authorList>
    </citation>
    <scope>NUCLEOTIDE SEQUENCE</scope>
    <source>
        <strain evidence="14">KEN8</strain>
        <tissue evidence="14">Leaf</tissue>
    </source>
</reference>
<dbReference type="FunFam" id="1.10.10.10:FF:000322">
    <property type="entry name" value="Probable disease resistance protein At1g63360"/>
    <property type="match status" value="1"/>
</dbReference>
<evidence type="ECO:0000256" key="4">
    <source>
        <dbReference type="ARBA" id="ARBA00022490"/>
    </source>
</evidence>
<dbReference type="CDD" id="cd14798">
    <property type="entry name" value="RX-CC_like"/>
    <property type="match status" value="1"/>
</dbReference>
<evidence type="ECO:0000256" key="9">
    <source>
        <dbReference type="ARBA" id="ARBA00022821"/>
    </source>
</evidence>
<dbReference type="PANTHER" id="PTHR23155:SF1152">
    <property type="entry name" value="AAA+ ATPASE DOMAIN-CONTAINING PROTEIN"/>
    <property type="match status" value="1"/>
</dbReference>
<dbReference type="InterPro" id="IPR036388">
    <property type="entry name" value="WH-like_DNA-bd_sf"/>
</dbReference>
<keyword evidence="8" id="KW-0547">Nucleotide-binding</keyword>
<dbReference type="SUPFAM" id="SSF52058">
    <property type="entry name" value="L domain-like"/>
    <property type="match status" value="1"/>
</dbReference>
<keyword evidence="10" id="KW-0067">ATP-binding</keyword>
<evidence type="ECO:0000256" key="1">
    <source>
        <dbReference type="ARBA" id="ARBA00002074"/>
    </source>
</evidence>
<dbReference type="FunFam" id="3.40.50.300:FF:001091">
    <property type="entry name" value="Probable disease resistance protein At1g61300"/>
    <property type="match status" value="1"/>
</dbReference>
<evidence type="ECO:0000256" key="10">
    <source>
        <dbReference type="ARBA" id="ARBA00022840"/>
    </source>
</evidence>
<comment type="subcellular location">
    <subcellularLocation>
        <location evidence="2">Cytoplasm</location>
    </subcellularLocation>
</comment>
<keyword evidence="9" id="KW-0611">Plant defense</keyword>
<feature type="domain" description="Disease resistance R13L4/SHOC-2-like LRR" evidence="13">
    <location>
        <begin position="529"/>
        <end position="672"/>
    </location>
</feature>
<dbReference type="GO" id="GO:0043531">
    <property type="term" value="F:ADP binding"/>
    <property type="evidence" value="ECO:0007669"/>
    <property type="project" value="InterPro"/>
</dbReference>
<dbReference type="GO" id="GO:0005737">
    <property type="term" value="C:cytoplasm"/>
    <property type="evidence" value="ECO:0007669"/>
    <property type="project" value="UniProtKB-SubCell"/>
</dbReference>
<evidence type="ECO:0000256" key="2">
    <source>
        <dbReference type="ARBA" id="ARBA00004496"/>
    </source>
</evidence>
<dbReference type="Gene3D" id="1.20.5.4130">
    <property type="match status" value="1"/>
</dbReference>
<gene>
    <name evidence="14" type="ORF">Scaly_2522700</name>
</gene>
<dbReference type="Gene3D" id="3.40.50.300">
    <property type="entry name" value="P-loop containing nucleotide triphosphate hydrolases"/>
    <property type="match status" value="1"/>
</dbReference>
<dbReference type="Pfam" id="PF23598">
    <property type="entry name" value="LRR_14"/>
    <property type="match status" value="1"/>
</dbReference>
<evidence type="ECO:0000313" key="14">
    <source>
        <dbReference type="EMBL" id="KAL0322263.1"/>
    </source>
</evidence>
<dbReference type="InterPro" id="IPR044974">
    <property type="entry name" value="Disease_R_plants"/>
</dbReference>
<comment type="caution">
    <text evidence="14">The sequence shown here is derived from an EMBL/GenBank/DDBJ whole genome shotgun (WGS) entry which is preliminary data.</text>
</comment>
<dbReference type="AlphaFoldDB" id="A0AAW2LTW1"/>
<evidence type="ECO:0000256" key="5">
    <source>
        <dbReference type="ARBA" id="ARBA00022614"/>
    </source>
</evidence>
<dbReference type="InterPro" id="IPR058922">
    <property type="entry name" value="WHD_DRP"/>
</dbReference>
<evidence type="ECO:0000256" key="8">
    <source>
        <dbReference type="ARBA" id="ARBA00022741"/>
    </source>
</evidence>
<dbReference type="InterPro" id="IPR042197">
    <property type="entry name" value="Apaf_helical"/>
</dbReference>
<keyword evidence="5" id="KW-0433">Leucine-rich repeat</keyword>
<accession>A0AAW2LTW1</accession>
<dbReference type="Pfam" id="PF00931">
    <property type="entry name" value="NB-ARC"/>
    <property type="match status" value="1"/>
</dbReference>
<comment type="similarity">
    <text evidence="3">Belongs to the disease resistance NB-LRR family.</text>
</comment>
<dbReference type="SUPFAM" id="SSF52540">
    <property type="entry name" value="P-loop containing nucleoside triphosphate hydrolases"/>
    <property type="match status" value="1"/>
</dbReference>
<dbReference type="EMBL" id="JACGWM010000016">
    <property type="protein sequence ID" value="KAL0322263.1"/>
    <property type="molecule type" value="Genomic_DNA"/>
</dbReference>
<dbReference type="PRINTS" id="PR00364">
    <property type="entry name" value="DISEASERSIST"/>
</dbReference>
<dbReference type="Pfam" id="PF23559">
    <property type="entry name" value="WHD_DRP"/>
    <property type="match status" value="1"/>
</dbReference>
<proteinExistence type="inferred from homology"/>
<keyword evidence="4" id="KW-0963">Cytoplasm</keyword>
<dbReference type="InterPro" id="IPR055414">
    <property type="entry name" value="LRR_R13L4/SHOC2-like"/>
</dbReference>
<dbReference type="Gene3D" id="1.10.8.430">
    <property type="entry name" value="Helical domain of apoptotic protease-activating factors"/>
    <property type="match status" value="1"/>
</dbReference>
<name>A0AAW2LTW1_9LAMI</name>
<dbReference type="InterPro" id="IPR027417">
    <property type="entry name" value="P-loop_NTPase"/>
</dbReference>
<evidence type="ECO:0000259" key="13">
    <source>
        <dbReference type="Pfam" id="PF23598"/>
    </source>
</evidence>
<feature type="domain" description="NB-ARC" evidence="11">
    <location>
        <begin position="172"/>
        <end position="344"/>
    </location>
</feature>
<reference evidence="14" key="2">
    <citation type="journal article" date="2024" name="Plant">
        <title>Genomic evolution and insights into agronomic trait innovations of Sesamum species.</title>
        <authorList>
            <person name="Miao H."/>
            <person name="Wang L."/>
            <person name="Qu L."/>
            <person name="Liu H."/>
            <person name="Sun Y."/>
            <person name="Le M."/>
            <person name="Wang Q."/>
            <person name="Wei S."/>
            <person name="Zheng Y."/>
            <person name="Lin W."/>
            <person name="Duan Y."/>
            <person name="Cao H."/>
            <person name="Xiong S."/>
            <person name="Wang X."/>
            <person name="Wei L."/>
            <person name="Li C."/>
            <person name="Ma Q."/>
            <person name="Ju M."/>
            <person name="Zhao R."/>
            <person name="Li G."/>
            <person name="Mu C."/>
            <person name="Tian Q."/>
            <person name="Mei H."/>
            <person name="Zhang T."/>
            <person name="Gao T."/>
            <person name="Zhang H."/>
        </authorList>
    </citation>
    <scope>NUCLEOTIDE SEQUENCE</scope>
    <source>
        <strain evidence="14">KEN8</strain>
    </source>
</reference>